<feature type="transmembrane region" description="Helical" evidence="2">
    <location>
        <begin position="162"/>
        <end position="179"/>
    </location>
</feature>
<organism evidence="5 6">
    <name type="scientific">Caldinitratiruptor microaerophilus</name>
    <dbReference type="NCBI Taxonomy" id="671077"/>
    <lineage>
        <taxon>Bacteria</taxon>
        <taxon>Bacillati</taxon>
        <taxon>Bacillota</taxon>
        <taxon>Clostridia</taxon>
        <taxon>Eubacteriales</taxon>
        <taxon>Symbiobacteriaceae</taxon>
        <taxon>Caldinitratiruptor</taxon>
    </lineage>
</organism>
<feature type="transmembrane region" description="Helical" evidence="2">
    <location>
        <begin position="96"/>
        <end position="116"/>
    </location>
</feature>
<dbReference type="SUPFAM" id="SSF55781">
    <property type="entry name" value="GAF domain-like"/>
    <property type="match status" value="1"/>
</dbReference>
<feature type="transmembrane region" description="Helical" evidence="2">
    <location>
        <begin position="283"/>
        <end position="305"/>
    </location>
</feature>
<accession>A0AA35CNK7</accession>
<dbReference type="Pfam" id="PF00989">
    <property type="entry name" value="PAS"/>
    <property type="match status" value="1"/>
</dbReference>
<evidence type="ECO:0000256" key="2">
    <source>
        <dbReference type="SAM" id="Phobius"/>
    </source>
</evidence>
<keyword evidence="2" id="KW-1133">Transmembrane helix</keyword>
<name>A0AA35CNK7_9FIRM</name>
<evidence type="ECO:0000313" key="6">
    <source>
        <dbReference type="Proteomes" id="UP001163687"/>
    </source>
</evidence>
<dbReference type="SMART" id="SM00065">
    <property type="entry name" value="GAF"/>
    <property type="match status" value="1"/>
</dbReference>
<protein>
    <recommendedName>
        <fullName evidence="7">PAS domain S-box-containing protein</fullName>
    </recommendedName>
</protein>
<feature type="transmembrane region" description="Helical" evidence="2">
    <location>
        <begin position="388"/>
        <end position="409"/>
    </location>
</feature>
<dbReference type="GO" id="GO:0006355">
    <property type="term" value="P:regulation of DNA-templated transcription"/>
    <property type="evidence" value="ECO:0007669"/>
    <property type="project" value="InterPro"/>
</dbReference>
<evidence type="ECO:0000256" key="1">
    <source>
        <dbReference type="SAM" id="Coils"/>
    </source>
</evidence>
<feature type="transmembrane region" description="Helical" evidence="2">
    <location>
        <begin position="259"/>
        <end position="277"/>
    </location>
</feature>
<feature type="coiled-coil region" evidence="1">
    <location>
        <begin position="599"/>
        <end position="671"/>
    </location>
</feature>
<dbReference type="CDD" id="cd00130">
    <property type="entry name" value="PAS"/>
    <property type="match status" value="1"/>
</dbReference>
<dbReference type="SUPFAM" id="SSF55785">
    <property type="entry name" value="PYP-like sensor domain (PAS domain)"/>
    <property type="match status" value="1"/>
</dbReference>
<dbReference type="KEGG" id="cmic:caldi_19570"/>
<dbReference type="EMBL" id="AP025628">
    <property type="protein sequence ID" value="BDG60867.1"/>
    <property type="molecule type" value="Genomic_DNA"/>
</dbReference>
<dbReference type="Proteomes" id="UP001163687">
    <property type="component" value="Chromosome"/>
</dbReference>
<keyword evidence="6" id="KW-1185">Reference proteome</keyword>
<proteinExistence type="predicted"/>
<sequence>MRKVAFRTAQFRVVAATIEMFLAVAIYIFQSQFRSPTYDPVRPYFSGFATILMLGGLALLVQIAYALPTWIAGTLSVLAALPFGVLVYLFLRAASWTGVILYGLLAASVLVATWLPQPRGDTEASLNLSHMALGLIEAATGALMLLAPGIFASPPYAALRGAIRWAGVAGLAGAVALLSPGGASRRAAPAGWARSLAGALLPLLLAYNFARTEQWTGMVAWGIWALVLLAERYTPSVEQDVADDRASATKATLTRVDQVLEAWGWLLAVLVVGLSPLSGHEVVASPVAGHVFVSAVALYNTGMRWALCRPRSLSRRVFWRMVFLSVALGLLLSASGRIGYSVLSSMVLIPGVATYTLGAAAGRRLLILSVAAVFAGALRVELAGGRSVGLALSTGALAAAVLGAGAAVGMRFSREYRQREEDLAGTNARLKQEIRLQALIREVSEAVHGSLDLDDVLRETVRNLGEALGASRSFIRLRQEDGSFRLAEEWTAPGVAPVGVGSVTPRSAVVLSTHDEAVAISDVATDARLESAVPGLRQELLSVGARAVLVAPLRLGHVVLGLIGLHQCDAPRQWTPDEVRFLEAVASQVSVAIAHARTHQDLLASHRKLQQAHEELQALHEEVVAQQEELQAQNEELIQQRNALEAQQEQLQEALASLSRKEQSLRDSEARLAGIVDLAHDAIICVDEAQRIIVFNKRAERIFGYSAAEVMGQPLDVLLPERARDAHRRHVQRFAAEPAVARPVFAHAICRRVDRSGWRWKGTRRWVWKSLGRSSLPLFARGVEIKTPAPGRVSQPSPGAGFRGVTSACPSYCPLRSQSKRTYAGTAVTDPHWRFVVQAAAGRCGSMAPTIGQWLPAGASTASPSTAGSVPGASTRAQSCRTFCVRTPALSRCCGKWSCAGAFSKGGRGGISPGKSVHRRSVWCRSERCAGGCVRFAVSRGLGDSS</sequence>
<feature type="domain" description="PAS" evidence="4">
    <location>
        <begin position="670"/>
        <end position="736"/>
    </location>
</feature>
<feature type="transmembrane region" description="Helical" evidence="2">
    <location>
        <begin position="12"/>
        <end position="29"/>
    </location>
</feature>
<dbReference type="Pfam" id="PF01590">
    <property type="entry name" value="GAF"/>
    <property type="match status" value="1"/>
</dbReference>
<dbReference type="AlphaFoldDB" id="A0AA35CNK7"/>
<keyword evidence="1" id="KW-0175">Coiled coil</keyword>
<feature type="transmembrane region" description="Helical" evidence="2">
    <location>
        <begin position="70"/>
        <end position="90"/>
    </location>
</feature>
<feature type="transmembrane region" description="Helical" evidence="2">
    <location>
        <begin position="128"/>
        <end position="150"/>
    </location>
</feature>
<dbReference type="SMART" id="SM00091">
    <property type="entry name" value="PAS"/>
    <property type="match status" value="1"/>
</dbReference>
<dbReference type="CDD" id="cd22265">
    <property type="entry name" value="UDM1_RNF168"/>
    <property type="match status" value="1"/>
</dbReference>
<gene>
    <name evidence="5" type="ORF">caldi_19570</name>
</gene>
<evidence type="ECO:0000259" key="3">
    <source>
        <dbReference type="SMART" id="SM00065"/>
    </source>
</evidence>
<keyword evidence="2" id="KW-0472">Membrane</keyword>
<feature type="transmembrane region" description="Helical" evidence="2">
    <location>
        <begin position="317"/>
        <end position="334"/>
    </location>
</feature>
<dbReference type="Gene3D" id="3.30.450.40">
    <property type="match status" value="1"/>
</dbReference>
<keyword evidence="2" id="KW-0812">Transmembrane</keyword>
<evidence type="ECO:0000259" key="4">
    <source>
        <dbReference type="SMART" id="SM00091"/>
    </source>
</evidence>
<evidence type="ECO:0008006" key="7">
    <source>
        <dbReference type="Google" id="ProtNLM"/>
    </source>
</evidence>
<dbReference type="InterPro" id="IPR029016">
    <property type="entry name" value="GAF-like_dom_sf"/>
</dbReference>
<dbReference type="InterPro" id="IPR000014">
    <property type="entry name" value="PAS"/>
</dbReference>
<dbReference type="InterPro" id="IPR035965">
    <property type="entry name" value="PAS-like_dom_sf"/>
</dbReference>
<dbReference type="Gene3D" id="3.30.450.20">
    <property type="entry name" value="PAS domain"/>
    <property type="match status" value="1"/>
</dbReference>
<evidence type="ECO:0000313" key="5">
    <source>
        <dbReference type="EMBL" id="BDG60867.1"/>
    </source>
</evidence>
<feature type="transmembrane region" description="Helical" evidence="2">
    <location>
        <begin position="41"/>
        <end position="63"/>
    </location>
</feature>
<dbReference type="InterPro" id="IPR003018">
    <property type="entry name" value="GAF"/>
</dbReference>
<dbReference type="InterPro" id="IPR013767">
    <property type="entry name" value="PAS_fold"/>
</dbReference>
<feature type="domain" description="GAF" evidence="3">
    <location>
        <begin position="452"/>
        <end position="603"/>
    </location>
</feature>
<reference evidence="5" key="1">
    <citation type="submission" date="2022-03" db="EMBL/GenBank/DDBJ databases">
        <title>Complete genome sequence of Caldinitratiruptor microaerophilus.</title>
        <authorList>
            <person name="Mukaiyama R."/>
            <person name="Nishiyama T."/>
            <person name="Ueda K."/>
        </authorList>
    </citation>
    <scope>NUCLEOTIDE SEQUENCE</scope>
    <source>
        <strain evidence="5">JCM 16183</strain>
    </source>
</reference>
<feature type="transmembrane region" description="Helical" evidence="2">
    <location>
        <begin position="191"/>
        <end position="209"/>
    </location>
</feature>
<dbReference type="NCBIfam" id="TIGR00229">
    <property type="entry name" value="sensory_box"/>
    <property type="match status" value="1"/>
</dbReference>